<evidence type="ECO:0000256" key="2">
    <source>
        <dbReference type="ARBA" id="ARBA00010510"/>
    </source>
</evidence>
<evidence type="ECO:0000256" key="4">
    <source>
        <dbReference type="ARBA" id="ARBA00022452"/>
    </source>
</evidence>
<reference evidence="10" key="1">
    <citation type="journal article" date="2020" name="Stud. Mycol.">
        <title>101 Dothideomycetes genomes: a test case for predicting lifestyles and emergence of pathogens.</title>
        <authorList>
            <person name="Haridas S."/>
            <person name="Albert R."/>
            <person name="Binder M."/>
            <person name="Bloem J."/>
            <person name="Labutti K."/>
            <person name="Salamov A."/>
            <person name="Andreopoulos B."/>
            <person name="Baker S."/>
            <person name="Barry K."/>
            <person name="Bills G."/>
            <person name="Bluhm B."/>
            <person name="Cannon C."/>
            <person name="Castanera R."/>
            <person name="Culley D."/>
            <person name="Daum C."/>
            <person name="Ezra D."/>
            <person name="Gonzalez J."/>
            <person name="Henrissat B."/>
            <person name="Kuo A."/>
            <person name="Liang C."/>
            <person name="Lipzen A."/>
            <person name="Lutzoni F."/>
            <person name="Magnuson J."/>
            <person name="Mondo S."/>
            <person name="Nolan M."/>
            <person name="Ohm R."/>
            <person name="Pangilinan J."/>
            <person name="Park H.-J."/>
            <person name="Ramirez L."/>
            <person name="Alfaro M."/>
            <person name="Sun H."/>
            <person name="Tritt A."/>
            <person name="Yoshinaga Y."/>
            <person name="Zwiers L.-H."/>
            <person name="Turgeon B."/>
            <person name="Goodwin S."/>
            <person name="Spatafora J."/>
            <person name="Crous P."/>
            <person name="Grigoriev I."/>
        </authorList>
    </citation>
    <scope>NUCLEOTIDE SEQUENCE</scope>
    <source>
        <strain evidence="10">CBS 480.64</strain>
    </source>
</reference>
<dbReference type="InterPro" id="IPR037930">
    <property type="entry name" value="Tom40"/>
</dbReference>
<sequence length="379" mass="40377">MAAVPLEKEIVTVPVDGAVPVSAASSEKSALPSMPSNSSFDVVSDLYHSFHQRRAALGLRNPGSFENIAAETQRSVFLTNQMFSGLRAELNKSLSLNPLFQISHAFSTGSQILSPYTFLAIYGTNKLLCQGQIDSDTSFSGRFNFAASPRLSLKHSVQLQAAGPMSPGGAQVSIEQDYTGDDFTASLKSINPSILEGGLTGLFLGSYLQSVTPRLSLGIEGLVQKTGGGMPMESVLTYGMRYKANDWIASAQLLARGGLQATYWKRLTDKVEAGMDVNVQPPDPTSLNALMGDSKAQSSATFGAKYEFARSIFRAQIDSQGKVGCLLEKVVAPAVRVTFAGEMDHSKNAAKLGLAVSIEASGEEAMRMQETVTPASPPF</sequence>
<name>A0A6A7BZ54_9PEZI</name>
<keyword evidence="9" id="KW-0472">Membrane</keyword>
<evidence type="ECO:0000256" key="8">
    <source>
        <dbReference type="ARBA" id="ARBA00023128"/>
    </source>
</evidence>
<evidence type="ECO:0000313" key="10">
    <source>
        <dbReference type="EMBL" id="KAF2859989.1"/>
    </source>
</evidence>
<keyword evidence="8" id="KW-0496">Mitochondrion</keyword>
<gene>
    <name evidence="10" type="ORF">K470DRAFT_258339</name>
</gene>
<dbReference type="OrthoDB" id="19656at2759"/>
<evidence type="ECO:0000256" key="9">
    <source>
        <dbReference type="ARBA" id="ARBA00023136"/>
    </source>
</evidence>
<dbReference type="CDD" id="cd07305">
    <property type="entry name" value="Porin3_Tom40"/>
    <property type="match status" value="1"/>
</dbReference>
<comment type="subcellular location">
    <subcellularLocation>
        <location evidence="1">Mitochondrion outer membrane</location>
        <topology evidence="1">Multi-pass membrane protein</topology>
    </subcellularLocation>
</comment>
<dbReference type="InterPro" id="IPR027246">
    <property type="entry name" value="Porin_Euk/Tom40"/>
</dbReference>
<dbReference type="GO" id="GO:0005741">
    <property type="term" value="C:mitochondrial outer membrane"/>
    <property type="evidence" value="ECO:0007669"/>
    <property type="project" value="UniProtKB-SubCell"/>
</dbReference>
<dbReference type="PANTHER" id="PTHR10802">
    <property type="entry name" value="MITOCHONDRIAL IMPORT RECEPTOR SUBUNIT TOM40"/>
    <property type="match status" value="1"/>
</dbReference>
<proteinExistence type="inferred from homology"/>
<keyword evidence="5" id="KW-0812">Transmembrane</keyword>
<dbReference type="GO" id="GO:0008320">
    <property type="term" value="F:protein transmembrane transporter activity"/>
    <property type="evidence" value="ECO:0007669"/>
    <property type="project" value="InterPro"/>
</dbReference>
<keyword evidence="11" id="KW-1185">Reference proteome</keyword>
<evidence type="ECO:0000256" key="7">
    <source>
        <dbReference type="ARBA" id="ARBA00022927"/>
    </source>
</evidence>
<evidence type="ECO:0000256" key="1">
    <source>
        <dbReference type="ARBA" id="ARBA00004374"/>
    </source>
</evidence>
<dbReference type="InterPro" id="IPR023614">
    <property type="entry name" value="Porin_dom_sf"/>
</dbReference>
<comment type="similarity">
    <text evidence="2">Belongs to the Tom40 family.</text>
</comment>
<accession>A0A6A7BZ54</accession>
<protein>
    <submittedName>
        <fullName evidence="10">Translocase of outer mitochondrial membrane complex, subunit TOM41</fullName>
    </submittedName>
</protein>
<dbReference type="Proteomes" id="UP000799421">
    <property type="component" value="Unassembled WGS sequence"/>
</dbReference>
<organism evidence="10 11">
    <name type="scientific">Piedraia hortae CBS 480.64</name>
    <dbReference type="NCBI Taxonomy" id="1314780"/>
    <lineage>
        <taxon>Eukaryota</taxon>
        <taxon>Fungi</taxon>
        <taxon>Dikarya</taxon>
        <taxon>Ascomycota</taxon>
        <taxon>Pezizomycotina</taxon>
        <taxon>Dothideomycetes</taxon>
        <taxon>Dothideomycetidae</taxon>
        <taxon>Capnodiales</taxon>
        <taxon>Piedraiaceae</taxon>
        <taxon>Piedraia</taxon>
    </lineage>
</organism>
<evidence type="ECO:0000256" key="3">
    <source>
        <dbReference type="ARBA" id="ARBA00022448"/>
    </source>
</evidence>
<evidence type="ECO:0000313" key="11">
    <source>
        <dbReference type="Proteomes" id="UP000799421"/>
    </source>
</evidence>
<evidence type="ECO:0000256" key="5">
    <source>
        <dbReference type="ARBA" id="ARBA00022692"/>
    </source>
</evidence>
<dbReference type="AlphaFoldDB" id="A0A6A7BZ54"/>
<dbReference type="EMBL" id="MU005986">
    <property type="protein sequence ID" value="KAF2859989.1"/>
    <property type="molecule type" value="Genomic_DNA"/>
</dbReference>
<dbReference type="GO" id="GO:0030150">
    <property type="term" value="P:protein import into mitochondrial matrix"/>
    <property type="evidence" value="ECO:0007669"/>
    <property type="project" value="InterPro"/>
</dbReference>
<keyword evidence="4" id="KW-1134">Transmembrane beta strand</keyword>
<keyword evidence="3" id="KW-0813">Transport</keyword>
<evidence type="ECO:0000256" key="6">
    <source>
        <dbReference type="ARBA" id="ARBA00022787"/>
    </source>
</evidence>
<keyword evidence="6" id="KW-1000">Mitochondrion outer membrane</keyword>
<dbReference type="Gene3D" id="2.40.160.10">
    <property type="entry name" value="Porin"/>
    <property type="match status" value="1"/>
</dbReference>
<dbReference type="Pfam" id="PF01459">
    <property type="entry name" value="Porin_3"/>
    <property type="match status" value="1"/>
</dbReference>
<keyword evidence="7" id="KW-0653">Protein transport</keyword>